<reference evidence="2 3" key="1">
    <citation type="submission" date="2015-09" db="EMBL/GenBank/DDBJ databases">
        <authorList>
            <consortium name="Pathogen Informatics"/>
        </authorList>
    </citation>
    <scope>NUCLEOTIDE SEQUENCE [LARGE SCALE GENOMIC DNA]</scope>
    <source>
        <strain evidence="2 3">2789STDY5834911</strain>
    </source>
</reference>
<accession>A0A174U1K5</accession>
<dbReference type="Proteomes" id="UP000095712">
    <property type="component" value="Unassembled WGS sequence"/>
</dbReference>
<name>A0A174U1K5_9FIRM</name>
<evidence type="ECO:0000313" key="3">
    <source>
        <dbReference type="Proteomes" id="UP000095712"/>
    </source>
</evidence>
<feature type="signal peptide" evidence="1">
    <location>
        <begin position="1"/>
        <end position="34"/>
    </location>
</feature>
<evidence type="ECO:0000256" key="1">
    <source>
        <dbReference type="SAM" id="SignalP"/>
    </source>
</evidence>
<keyword evidence="1" id="KW-0732">Signal</keyword>
<protein>
    <submittedName>
        <fullName evidence="2">Uncharacterized protein</fullName>
    </submittedName>
</protein>
<dbReference type="EMBL" id="CZAW01000081">
    <property type="protein sequence ID" value="CUQ13655.1"/>
    <property type="molecule type" value="Genomic_DNA"/>
</dbReference>
<dbReference type="RefSeq" id="WP_055153872.1">
    <property type="nucleotide sequence ID" value="NZ_CZAW01000081.1"/>
</dbReference>
<dbReference type="InterPro" id="IPR013783">
    <property type="entry name" value="Ig-like_fold"/>
</dbReference>
<organism evidence="2 3">
    <name type="scientific">Blautia wexlerae</name>
    <dbReference type="NCBI Taxonomy" id="418240"/>
    <lineage>
        <taxon>Bacteria</taxon>
        <taxon>Bacillati</taxon>
        <taxon>Bacillota</taxon>
        <taxon>Clostridia</taxon>
        <taxon>Lachnospirales</taxon>
        <taxon>Lachnospiraceae</taxon>
        <taxon>Blautia</taxon>
    </lineage>
</organism>
<feature type="chain" id="PRO_5008034398" evidence="1">
    <location>
        <begin position="35"/>
        <end position="1614"/>
    </location>
</feature>
<proteinExistence type="predicted"/>
<dbReference type="Gene3D" id="2.60.40.2700">
    <property type="match status" value="1"/>
</dbReference>
<dbReference type="OrthoDB" id="2081414at2"/>
<evidence type="ECO:0000313" key="2">
    <source>
        <dbReference type="EMBL" id="CUQ13655.1"/>
    </source>
</evidence>
<dbReference type="Gene3D" id="2.60.40.10">
    <property type="entry name" value="Immunoglobulins"/>
    <property type="match status" value="1"/>
</dbReference>
<gene>
    <name evidence="2" type="ORF">ERS852523_04103</name>
</gene>
<sequence length="1614" mass="173952">MTKIKNTKKGMAKKTLSMSLVVAMLATSNVPVWAAEFSDGTDTPISTEAPAAEAFSDDAAEAPVVEDGTVENATATANKLAPLVMDEKVDVKSTTSSAEVWTGSLQAGQGNVLHAATPQGVKSIKSTRPDLLAVADTDTTKLDPDNPSVMKAKTDYQWYRNAHDGNGAVAIKGAKKSDYTLTKEDIGADITVKITETYQYELTTDNNGTAEYVSCTDIYESASAYQPIAYSLDQLELVVGSNTFKNVNNDITVKFEDLIKDATLAARYVDKDGDSVTPILTSNNIFVSGLDLDVDDKMQSLKYGKDFVVFLIGDPDANGNQKAKLVFNGYTWNGSDKFAFNVSDAKGTLNNTNATITTVKDAAWDGQWGTELKANLDTNLGNVVSYQWQKCEKSDSVNADNTINWKDIAGATAQNFTPDQSLVKYGTNNDGKDYLIRVKVTYKNKTNEEKTTYSAYAAVQPQSVSVNDIVLAKADGTTISTDKTITDTELNGMTVTVKGQTLTNGTQYSVTGFNVDKAGVQEVSVVLASPYTGKKIINVSNKMTDIAQAQITLGKNVYTYNPEGITPEVSKVVLGDKTLVAGTDYTVDKLTPNVTAYEKQPEINGAPNGAAVSITGTGVYQGTATTSTAATKINVVPENLESKCEVKVSETIIPVETLKNPAKLAKYVKVYYKTADGRKIDLSDTNNYTIKVANKNIIPGEKVTLKVVGTAASATNFMAGQNFYGTLTVDVTAEADDIFNDTTKIYGSDITRGNAFLGEIASAITGDVYMENGSTLTKVALDKTAGKGETFTGSDITFDGLKSLKHYVDQKDTTGNGADGIETLVAGHDYTVTYNNNLHAGQYNNSPAPSVTIKMIGKYKGERTFYFNIEQCDISSKDVTSETSAPIIFNALATNSTAKDVYAPADKLALTIANKGTKLVVGKDFDIDWIKWVNADKDDTSKGHFEVTVKAHQSRNKDTGDYFYDGDYVGTATYNMSITAKSLTSSDIKFADIDAQKWTGSASKPALVITDGTYTLVEGKDFKATWKDNVSVGNATVTVEGINGRYKDKLQKNFAISSKSISDGKIVNNYKPSTKNDLSGYTAADSVLKNEMYNDGKDVKATFAVVDANNNKLEEGRDYTVEYKDNKNVGTATITITGKGSYEGTLTTTFKIVGELINGKFDKKVIADQVYTGNEIKPEVKFTPSPLKLEEGKDYEIVYVNNVNSYTATGKENLDAADYAGPYVVARGIGNYAGEIRLPFNIKAAELTNACATAADAEYAGGKIAEAKITVKNPVSGKELEEGKDYKVEYKSGVNVGDKGEAVITILDTKNYSVKGKADNTLTVNYNIVAKDLKDVTVNAIEDKTYNGSQITPAVTVMNGDVLLTPDADYTVSYGENKEVGNGTVTITAKGKNYKGTKEVTFKIVEAKLEVGAPMISDVKVVGNRATVILSGEAEGAAGYDYVISTDKDCITNKNYVSVNKNQVSTSTPFKYVQKGTYYAYCHAWTRDANGKKVFGEWSEGKKFKVTAITPDAPVITNVKVSGSTIKVTYKAAANATGYDVVLGTSSKKENGETRPYHYGDHKVLNLKEGTVTATFKNVPAGTWTVGMHAFNRTSENNRKVFSPWSNLKKATVK</sequence>